<dbReference type="Pfam" id="PF01381">
    <property type="entry name" value="HTH_3"/>
    <property type="match status" value="1"/>
</dbReference>
<reference evidence="2 3" key="1">
    <citation type="submission" date="2014-12" db="EMBL/GenBank/DDBJ databases">
        <title>Draft genome sequence of Cohnella kolymensis strain B-2846.</title>
        <authorList>
            <person name="Karlyshev A.V."/>
            <person name="Kudryashova E.B."/>
        </authorList>
    </citation>
    <scope>NUCLEOTIDE SEQUENCE [LARGE SCALE GENOMIC DNA]</scope>
    <source>
        <strain evidence="2 3">VKM B-2846</strain>
    </source>
</reference>
<feature type="domain" description="HTH cro/C1-type" evidence="1">
    <location>
        <begin position="8"/>
        <end position="64"/>
    </location>
</feature>
<comment type="caution">
    <text evidence="2">The sequence shown here is derived from an EMBL/GenBank/DDBJ whole genome shotgun (WGS) entry which is preliminary data.</text>
</comment>
<protein>
    <recommendedName>
        <fullName evidence="1">HTH cro/C1-type domain-containing protein</fullName>
    </recommendedName>
</protein>
<dbReference type="EMBL" id="JXAL01000003">
    <property type="protein sequence ID" value="KIL37037.1"/>
    <property type="molecule type" value="Genomic_DNA"/>
</dbReference>
<name>A0ABR5A7Q6_9BACL</name>
<evidence type="ECO:0000313" key="3">
    <source>
        <dbReference type="Proteomes" id="UP000054526"/>
    </source>
</evidence>
<evidence type="ECO:0000313" key="2">
    <source>
        <dbReference type="EMBL" id="KIL37037.1"/>
    </source>
</evidence>
<dbReference type="Proteomes" id="UP000054526">
    <property type="component" value="Unassembled WGS sequence"/>
</dbReference>
<dbReference type="RefSeq" id="WP_041060417.1">
    <property type="nucleotide sequence ID" value="NZ_JXAL01000003.1"/>
</dbReference>
<dbReference type="CDD" id="cd00093">
    <property type="entry name" value="HTH_XRE"/>
    <property type="match status" value="1"/>
</dbReference>
<sequence length="66" mass="7398">MEFVLQQIRAGRVMRNVTLDQLASLTGLPVRYLEELEECRIDPQLSSLVKIASALNLTVRIGDISI</sequence>
<dbReference type="PROSITE" id="PS50943">
    <property type="entry name" value="HTH_CROC1"/>
    <property type="match status" value="1"/>
</dbReference>
<dbReference type="InterPro" id="IPR001387">
    <property type="entry name" value="Cro/C1-type_HTH"/>
</dbReference>
<dbReference type="InterPro" id="IPR010982">
    <property type="entry name" value="Lambda_DNA-bd_dom_sf"/>
</dbReference>
<evidence type="ECO:0000259" key="1">
    <source>
        <dbReference type="PROSITE" id="PS50943"/>
    </source>
</evidence>
<keyword evidence="3" id="KW-1185">Reference proteome</keyword>
<organism evidence="2 3">
    <name type="scientific">Cohnella kolymensis</name>
    <dbReference type="NCBI Taxonomy" id="1590652"/>
    <lineage>
        <taxon>Bacteria</taxon>
        <taxon>Bacillati</taxon>
        <taxon>Bacillota</taxon>
        <taxon>Bacilli</taxon>
        <taxon>Bacillales</taxon>
        <taxon>Paenibacillaceae</taxon>
        <taxon>Cohnella</taxon>
    </lineage>
</organism>
<dbReference type="SMART" id="SM00530">
    <property type="entry name" value="HTH_XRE"/>
    <property type="match status" value="1"/>
</dbReference>
<dbReference type="SUPFAM" id="SSF47413">
    <property type="entry name" value="lambda repressor-like DNA-binding domains"/>
    <property type="match status" value="1"/>
</dbReference>
<proteinExistence type="predicted"/>
<gene>
    <name evidence="2" type="ORF">SD71_05105</name>
</gene>
<accession>A0ABR5A7Q6</accession>
<dbReference type="Gene3D" id="1.10.260.40">
    <property type="entry name" value="lambda repressor-like DNA-binding domains"/>
    <property type="match status" value="1"/>
</dbReference>